<dbReference type="Pfam" id="PF10513">
    <property type="entry name" value="EPL1"/>
    <property type="match status" value="1"/>
</dbReference>
<dbReference type="InterPro" id="IPR019542">
    <property type="entry name" value="Enhancer_polycomb-like_N"/>
</dbReference>
<dbReference type="GO" id="GO:0006357">
    <property type="term" value="P:regulation of transcription by RNA polymerase II"/>
    <property type="evidence" value="ECO:0007669"/>
    <property type="project" value="InterPro"/>
</dbReference>
<sequence>MRLFQSSGVTAAVPKVNVRRLSPKPLSCKNFDIPKAYIKYRVRLNEEMDSILEYDVDEEDMEWLSLISKKLEKAGEERLSVHSFEIAMDRLEKESFFQESQFCLNQNKTAKHLTLMLDSYFTSIFCKNFPGNFREKSFLGVWQWRMFDFYVMFKLSLTCSKGDGNYKCLVDQDAVCCVCND</sequence>
<proteinExistence type="inferred from homology"/>
<evidence type="ECO:0000256" key="2">
    <source>
        <dbReference type="ARBA" id="ARBA00008035"/>
    </source>
</evidence>
<keyword evidence="5 6" id="KW-0539">Nucleus</keyword>
<evidence type="ECO:0000256" key="5">
    <source>
        <dbReference type="ARBA" id="ARBA00023242"/>
    </source>
</evidence>
<dbReference type="PANTHER" id="PTHR14898">
    <property type="entry name" value="ENHANCER OF POLYCOMB"/>
    <property type="match status" value="1"/>
</dbReference>
<gene>
    <name evidence="8" type="ORF">WBA_LOCUS10071</name>
</gene>
<evidence type="ECO:0000256" key="3">
    <source>
        <dbReference type="ARBA" id="ARBA00023015"/>
    </source>
</evidence>
<dbReference type="GO" id="GO:0005634">
    <property type="term" value="C:nucleus"/>
    <property type="evidence" value="ECO:0007669"/>
    <property type="project" value="UniProtKB-SubCell"/>
</dbReference>
<dbReference type="InParanoid" id="A0A3P7G6B8"/>
<dbReference type="GO" id="GO:0035267">
    <property type="term" value="C:NuA4 histone acetyltransferase complex"/>
    <property type="evidence" value="ECO:0007669"/>
    <property type="project" value="InterPro"/>
</dbReference>
<protein>
    <recommendedName>
        <fullName evidence="6">Enhancer of polycomb-like protein</fullName>
    </recommendedName>
</protein>
<feature type="non-terminal residue" evidence="8">
    <location>
        <position position="181"/>
    </location>
</feature>
<keyword evidence="9" id="KW-1185">Reference proteome</keyword>
<reference evidence="8 9" key="1">
    <citation type="submission" date="2018-11" db="EMBL/GenBank/DDBJ databases">
        <authorList>
            <consortium name="Pathogen Informatics"/>
        </authorList>
    </citation>
    <scope>NUCLEOTIDE SEQUENCE [LARGE SCALE GENOMIC DNA]</scope>
</reference>
<dbReference type="InterPro" id="IPR024943">
    <property type="entry name" value="Enhancer_polycomb"/>
</dbReference>
<keyword evidence="3 6" id="KW-0805">Transcription regulation</keyword>
<dbReference type="OrthoDB" id="20839at2759"/>
<evidence type="ECO:0000256" key="6">
    <source>
        <dbReference type="RuleBase" id="RU361124"/>
    </source>
</evidence>
<organism evidence="8 9">
    <name type="scientific">Wuchereria bancrofti</name>
    <dbReference type="NCBI Taxonomy" id="6293"/>
    <lineage>
        <taxon>Eukaryota</taxon>
        <taxon>Metazoa</taxon>
        <taxon>Ecdysozoa</taxon>
        <taxon>Nematoda</taxon>
        <taxon>Chromadorea</taxon>
        <taxon>Rhabditida</taxon>
        <taxon>Spirurina</taxon>
        <taxon>Spiruromorpha</taxon>
        <taxon>Filarioidea</taxon>
        <taxon>Onchocercidae</taxon>
        <taxon>Wuchereria</taxon>
    </lineage>
</organism>
<evidence type="ECO:0000313" key="9">
    <source>
        <dbReference type="Proteomes" id="UP000270924"/>
    </source>
</evidence>
<keyword evidence="4 6" id="KW-0804">Transcription</keyword>
<evidence type="ECO:0000259" key="7">
    <source>
        <dbReference type="Pfam" id="PF10513"/>
    </source>
</evidence>
<name>A0A3P7G6B8_WUCBA</name>
<evidence type="ECO:0000256" key="1">
    <source>
        <dbReference type="ARBA" id="ARBA00004123"/>
    </source>
</evidence>
<accession>A0A3P7G6B8</accession>
<comment type="similarity">
    <text evidence="2 6">Belongs to the enhancer of polycomb family.</text>
</comment>
<dbReference type="AlphaFoldDB" id="A0A3P7G6B8"/>
<dbReference type="Proteomes" id="UP000270924">
    <property type="component" value="Unassembled WGS sequence"/>
</dbReference>
<comment type="subcellular location">
    <subcellularLocation>
        <location evidence="1 6">Nucleus</location>
    </subcellularLocation>
</comment>
<evidence type="ECO:0000313" key="8">
    <source>
        <dbReference type="EMBL" id="VDM18318.1"/>
    </source>
</evidence>
<dbReference type="EMBL" id="UYWW01011018">
    <property type="protein sequence ID" value="VDM18318.1"/>
    <property type="molecule type" value="Genomic_DNA"/>
</dbReference>
<evidence type="ECO:0000256" key="4">
    <source>
        <dbReference type="ARBA" id="ARBA00023163"/>
    </source>
</evidence>
<feature type="domain" description="Enhancer of polycomb-like N-terminal" evidence="7">
    <location>
        <begin position="23"/>
        <end position="94"/>
    </location>
</feature>